<feature type="region of interest" description="Disordered" evidence="2">
    <location>
        <begin position="227"/>
        <end position="303"/>
    </location>
</feature>
<evidence type="ECO:0000313" key="4">
    <source>
        <dbReference type="Proteomes" id="UP001196413"/>
    </source>
</evidence>
<comment type="caution">
    <text evidence="3">The sequence shown here is derived from an EMBL/GenBank/DDBJ whole genome shotgun (WGS) entry which is preliminary data.</text>
</comment>
<dbReference type="EMBL" id="JAHQIW010001423">
    <property type="protein sequence ID" value="KAJ1352480.1"/>
    <property type="molecule type" value="Genomic_DNA"/>
</dbReference>
<feature type="coiled-coil region" evidence="1">
    <location>
        <begin position="16"/>
        <end position="78"/>
    </location>
</feature>
<sequence>MAMAKSGIDPILKTFYRNLKLEMESLRQERNNLRTERDTLLDENANLTVRAKNAEKLVEFANDDIECLKRQLSLIKDKNRKNDAVEVAELVNGGGGSSGMMVSSALPGVEFKTAPAEEHTVPTFHENAAKKIRVTTEVEPSTSLFHNEGHDLSTSLDVVEKSRSEVHSQKVRLFDSHRDIEKDTPRRDSVSASELRRIARRQARRAQSKVFSAEPFLRFVAKPSSALEKSHDEVKKSHEATASTTSEMEDCVSSCKMPPYVNNSEVDHNPLSSKSYANELEARSVSHHSTMDSTRDFSRNDSE</sequence>
<protein>
    <submittedName>
        <fullName evidence="3">Uncharacterized protein</fullName>
    </submittedName>
</protein>
<evidence type="ECO:0000256" key="2">
    <source>
        <dbReference type="SAM" id="MobiDB-lite"/>
    </source>
</evidence>
<accession>A0AAD5QKT8</accession>
<name>A0AAD5QKT8_PARTN</name>
<keyword evidence="4" id="KW-1185">Reference proteome</keyword>
<dbReference type="Proteomes" id="UP001196413">
    <property type="component" value="Unassembled WGS sequence"/>
</dbReference>
<feature type="compositionally biased region" description="Basic and acidic residues" evidence="2">
    <location>
        <begin position="228"/>
        <end position="239"/>
    </location>
</feature>
<dbReference type="AlphaFoldDB" id="A0AAD5QKT8"/>
<proteinExistence type="predicted"/>
<feature type="compositionally biased region" description="Basic and acidic residues" evidence="2">
    <location>
        <begin position="280"/>
        <end position="303"/>
    </location>
</feature>
<organism evidence="3 4">
    <name type="scientific">Parelaphostrongylus tenuis</name>
    <name type="common">Meningeal worm</name>
    <dbReference type="NCBI Taxonomy" id="148309"/>
    <lineage>
        <taxon>Eukaryota</taxon>
        <taxon>Metazoa</taxon>
        <taxon>Ecdysozoa</taxon>
        <taxon>Nematoda</taxon>
        <taxon>Chromadorea</taxon>
        <taxon>Rhabditida</taxon>
        <taxon>Rhabditina</taxon>
        <taxon>Rhabditomorpha</taxon>
        <taxon>Strongyloidea</taxon>
        <taxon>Metastrongylidae</taxon>
        <taxon>Parelaphostrongylus</taxon>
    </lineage>
</organism>
<gene>
    <name evidence="3" type="ORF">KIN20_008822</name>
</gene>
<evidence type="ECO:0000256" key="1">
    <source>
        <dbReference type="SAM" id="Coils"/>
    </source>
</evidence>
<reference evidence="3" key="1">
    <citation type="submission" date="2021-06" db="EMBL/GenBank/DDBJ databases">
        <title>Parelaphostrongylus tenuis whole genome reference sequence.</title>
        <authorList>
            <person name="Garwood T.J."/>
            <person name="Larsen P.A."/>
            <person name="Fountain-Jones N.M."/>
            <person name="Garbe J.R."/>
            <person name="Macchietto M.G."/>
            <person name="Kania S.A."/>
            <person name="Gerhold R.W."/>
            <person name="Richards J.E."/>
            <person name="Wolf T.M."/>
        </authorList>
    </citation>
    <scope>NUCLEOTIDE SEQUENCE</scope>
    <source>
        <strain evidence="3">MNPRO001-30</strain>
        <tissue evidence="3">Meninges</tissue>
    </source>
</reference>
<keyword evidence="1" id="KW-0175">Coiled coil</keyword>
<evidence type="ECO:0000313" key="3">
    <source>
        <dbReference type="EMBL" id="KAJ1352480.1"/>
    </source>
</evidence>